<gene>
    <name evidence="3" type="ORF">BTO11_15865</name>
</gene>
<feature type="transmembrane region" description="Helical" evidence="2">
    <location>
        <begin position="64"/>
        <end position="86"/>
    </location>
</feature>
<keyword evidence="4" id="KW-1185">Reference proteome</keyword>
<dbReference type="RefSeq" id="WP_105053509.1">
    <property type="nucleotide sequence ID" value="NZ_BMYG01000001.1"/>
</dbReference>
<sequence>MFQDTINSIKAVLYERISSPLAGAFLSSWLIWNWKTVLYVFSSTKVSEKIYYIDKKLYADSYEFWGTIVIFPLISAFLFILIYPFLSYWTYSFWEKAQIKLKKLKLEIEGETPLPEKEAQKLRLAHLALEKAFYNQLKTKNDEVQNLKEQILNLNELLSEDKNEEPKQVLLFDEEQDEEQLTDAEQSALLLFKEKDELFMVDFINQLPYESVKIQYSVECLLDRVYLLKDWNRKVSSYTYKLTTKGKGKVVKLLDTSSSVDNPN</sequence>
<comment type="caution">
    <text evidence="3">The sequence shown here is derived from an EMBL/GenBank/DDBJ whole genome shotgun (WGS) entry which is preliminary data.</text>
</comment>
<dbReference type="Proteomes" id="UP000239007">
    <property type="component" value="Unassembled WGS sequence"/>
</dbReference>
<reference evidence="3 4" key="1">
    <citation type="submission" date="2016-12" db="EMBL/GenBank/DDBJ databases">
        <title>Diversity of luminous bacteria.</title>
        <authorList>
            <person name="Yoshizawa S."/>
            <person name="Kogure K."/>
        </authorList>
    </citation>
    <scope>NUCLEOTIDE SEQUENCE [LARGE SCALE GENOMIC DNA]</scope>
    <source>
        <strain evidence="3 4">SA4-48</strain>
    </source>
</reference>
<evidence type="ECO:0000313" key="4">
    <source>
        <dbReference type="Proteomes" id="UP000239007"/>
    </source>
</evidence>
<organism evidence="3 4">
    <name type="scientific">Psychrosphaera saromensis</name>
    <dbReference type="NCBI Taxonomy" id="716813"/>
    <lineage>
        <taxon>Bacteria</taxon>
        <taxon>Pseudomonadati</taxon>
        <taxon>Pseudomonadota</taxon>
        <taxon>Gammaproteobacteria</taxon>
        <taxon>Alteromonadales</taxon>
        <taxon>Pseudoalteromonadaceae</taxon>
        <taxon>Psychrosphaera</taxon>
    </lineage>
</organism>
<protein>
    <submittedName>
        <fullName evidence="3">Uncharacterized protein</fullName>
    </submittedName>
</protein>
<dbReference type="EMBL" id="MSCH01000003">
    <property type="protein sequence ID" value="PQJ54986.1"/>
    <property type="molecule type" value="Genomic_DNA"/>
</dbReference>
<keyword evidence="2" id="KW-1133">Transmembrane helix</keyword>
<feature type="coiled-coil region" evidence="1">
    <location>
        <begin position="130"/>
        <end position="164"/>
    </location>
</feature>
<accession>A0A2S7UYB1</accession>
<evidence type="ECO:0000256" key="2">
    <source>
        <dbReference type="SAM" id="Phobius"/>
    </source>
</evidence>
<dbReference type="OrthoDB" id="8914075at2"/>
<keyword evidence="2" id="KW-0812">Transmembrane</keyword>
<name>A0A2S7UYB1_9GAMM</name>
<evidence type="ECO:0000313" key="3">
    <source>
        <dbReference type="EMBL" id="PQJ54986.1"/>
    </source>
</evidence>
<feature type="transmembrane region" description="Helical" evidence="2">
    <location>
        <begin position="12"/>
        <end position="32"/>
    </location>
</feature>
<proteinExistence type="predicted"/>
<keyword evidence="2" id="KW-0472">Membrane</keyword>
<evidence type="ECO:0000256" key="1">
    <source>
        <dbReference type="SAM" id="Coils"/>
    </source>
</evidence>
<dbReference type="AlphaFoldDB" id="A0A2S7UYB1"/>
<keyword evidence="1" id="KW-0175">Coiled coil</keyword>